<dbReference type="AlphaFoldDB" id="A0A1Y6K6J9"/>
<dbReference type="Pfam" id="PF04321">
    <property type="entry name" value="RmlD_sub_bind"/>
    <property type="match status" value="1"/>
</dbReference>
<proteinExistence type="inferred from homology"/>
<evidence type="ECO:0000259" key="3">
    <source>
        <dbReference type="Pfam" id="PF04321"/>
    </source>
</evidence>
<dbReference type="UniPathway" id="UPA00124"/>
<dbReference type="RefSeq" id="WP_157891861.1">
    <property type="nucleotide sequence ID" value="NZ_LT859958.1"/>
</dbReference>
<evidence type="ECO:0000313" key="5">
    <source>
        <dbReference type="Proteomes" id="UP000195514"/>
    </source>
</evidence>
<dbReference type="EC" id="1.1.1.133" evidence="2"/>
<reference evidence="5" key="1">
    <citation type="submission" date="2017-05" db="EMBL/GenBank/DDBJ databases">
        <authorList>
            <person name="Kirkegaard R."/>
            <person name="Mcilroy J S."/>
        </authorList>
    </citation>
    <scope>NUCLEOTIDE SEQUENCE [LARGE SCALE GENOMIC DNA]</scope>
</reference>
<dbReference type="GO" id="GO:0008831">
    <property type="term" value="F:dTDP-4-dehydrorhamnose reductase activity"/>
    <property type="evidence" value="ECO:0007669"/>
    <property type="project" value="UniProtKB-EC"/>
</dbReference>
<name>A0A1Y6K6J9_9CHLR</name>
<keyword evidence="5" id="KW-1185">Reference proteome</keyword>
<comment type="similarity">
    <text evidence="1 2">Belongs to the dTDP-4-dehydrorhamnose reductase family.</text>
</comment>
<dbReference type="GO" id="GO:0019305">
    <property type="term" value="P:dTDP-rhamnose biosynthetic process"/>
    <property type="evidence" value="ECO:0007669"/>
    <property type="project" value="UniProtKB-UniPathway"/>
</dbReference>
<dbReference type="Proteomes" id="UP000195514">
    <property type="component" value="Chromosome I"/>
</dbReference>
<dbReference type="CDD" id="cd05254">
    <property type="entry name" value="dTDP_HR_like_SDR_e"/>
    <property type="match status" value="1"/>
</dbReference>
<dbReference type="KEGG" id="abat:CFX1CAM_2141"/>
<protein>
    <recommendedName>
        <fullName evidence="2">dTDP-4-dehydrorhamnose reductase</fullName>
        <ecNumber evidence="2">1.1.1.133</ecNumber>
    </recommendedName>
</protein>
<dbReference type="InterPro" id="IPR036291">
    <property type="entry name" value="NAD(P)-bd_dom_sf"/>
</dbReference>
<dbReference type="InterPro" id="IPR005913">
    <property type="entry name" value="dTDP_dehydrorham_reduct"/>
</dbReference>
<evidence type="ECO:0000256" key="2">
    <source>
        <dbReference type="RuleBase" id="RU364082"/>
    </source>
</evidence>
<dbReference type="SUPFAM" id="SSF51735">
    <property type="entry name" value="NAD(P)-binding Rossmann-fold domains"/>
    <property type="match status" value="1"/>
</dbReference>
<feature type="domain" description="RmlD-like substrate binding" evidence="3">
    <location>
        <begin position="1"/>
        <end position="291"/>
    </location>
</feature>
<gene>
    <name evidence="4" type="primary">rmlD</name>
    <name evidence="4" type="ORF">CFX1CAM_2141</name>
</gene>
<organism evidence="4 5">
    <name type="scientific">Candidatus Brevifilum fermentans</name>
    <dbReference type="NCBI Taxonomy" id="1986204"/>
    <lineage>
        <taxon>Bacteria</taxon>
        <taxon>Bacillati</taxon>
        <taxon>Chloroflexota</taxon>
        <taxon>Anaerolineae</taxon>
        <taxon>Anaerolineales</taxon>
        <taxon>Anaerolineaceae</taxon>
        <taxon>Candidatus Brevifilum</taxon>
    </lineage>
</organism>
<sequence length="306" mass="33104">MRLLVTGASGLLGLNLSLVAAARGHHVVGLTHQHGLSGVPFDAHSVNLLETKDALLAIETTRPEAIIHCAAIADLNLAEGNPELARQMNRDLPAELADAAARWGIPLIHISTDAVFDGLSGGYAEDAPTNPLSVYARTKLEGEAAVCGAYPGAIIARVVFFGWSMSGQRSLAEFFFNNLRAGQRVKGFTDTLFCPLYTEDLAEALLEMLAAGLSGLYHVVSPEHLSKYEFGMRIAERFGFNAELIEPIRMLEMARGAPRALNLTLKPDKVQAALGHPLPSVSAGIERLYQRWQEGYPDTLQAYTSR</sequence>
<keyword evidence="2 4" id="KW-0560">Oxidoreductase</keyword>
<comment type="function">
    <text evidence="2">Catalyzes the reduction of dTDP-6-deoxy-L-lyxo-4-hexulose to yield dTDP-L-rhamnose.</text>
</comment>
<comment type="pathway">
    <text evidence="2">Carbohydrate biosynthesis; dTDP-L-rhamnose biosynthesis.</text>
</comment>
<dbReference type="InterPro" id="IPR029903">
    <property type="entry name" value="RmlD-like-bd"/>
</dbReference>
<dbReference type="EMBL" id="LT859958">
    <property type="protein sequence ID" value="SMX55206.1"/>
    <property type="molecule type" value="Genomic_DNA"/>
</dbReference>
<dbReference type="PANTHER" id="PTHR10491:SF4">
    <property type="entry name" value="METHIONINE ADENOSYLTRANSFERASE 2 SUBUNIT BETA"/>
    <property type="match status" value="1"/>
</dbReference>
<dbReference type="OrthoDB" id="9803892at2"/>
<evidence type="ECO:0000313" key="4">
    <source>
        <dbReference type="EMBL" id="SMX55206.1"/>
    </source>
</evidence>
<keyword evidence="2" id="KW-0521">NADP</keyword>
<accession>A0A1Y6K6J9</accession>
<dbReference type="Gene3D" id="3.40.50.720">
    <property type="entry name" value="NAD(P)-binding Rossmann-like Domain"/>
    <property type="match status" value="1"/>
</dbReference>
<dbReference type="PANTHER" id="PTHR10491">
    <property type="entry name" value="DTDP-4-DEHYDRORHAMNOSE REDUCTASE"/>
    <property type="match status" value="1"/>
</dbReference>
<evidence type="ECO:0000256" key="1">
    <source>
        <dbReference type="ARBA" id="ARBA00010944"/>
    </source>
</evidence>